<organism evidence="14 15">
    <name type="scientific">Microbotryum intermedium</name>
    <dbReference type="NCBI Taxonomy" id="269621"/>
    <lineage>
        <taxon>Eukaryota</taxon>
        <taxon>Fungi</taxon>
        <taxon>Dikarya</taxon>
        <taxon>Basidiomycota</taxon>
        <taxon>Pucciniomycotina</taxon>
        <taxon>Microbotryomycetes</taxon>
        <taxon>Microbotryales</taxon>
        <taxon>Microbotryaceae</taxon>
        <taxon>Microbotryum</taxon>
    </lineage>
</organism>
<evidence type="ECO:0000256" key="7">
    <source>
        <dbReference type="ARBA" id="ARBA00022723"/>
    </source>
</evidence>
<name>A0A238FV92_9BASI</name>
<comment type="subcellular location">
    <subcellularLocation>
        <location evidence="1 13">Cytoplasm</location>
    </subcellularLocation>
</comment>
<evidence type="ECO:0000256" key="12">
    <source>
        <dbReference type="PIRSR" id="PIRSR605002-3"/>
    </source>
</evidence>
<dbReference type="InterPro" id="IPR036412">
    <property type="entry name" value="HAD-like_sf"/>
</dbReference>
<dbReference type="GO" id="GO:0004615">
    <property type="term" value="F:phosphomannomutase activity"/>
    <property type="evidence" value="ECO:0007669"/>
    <property type="project" value="UniProtKB-EC"/>
</dbReference>
<evidence type="ECO:0000256" key="2">
    <source>
        <dbReference type="ARBA" id="ARBA00004699"/>
    </source>
</evidence>
<feature type="binding site" evidence="12">
    <location>
        <position position="252"/>
    </location>
    <ligand>
        <name>Mg(2+)</name>
        <dbReference type="ChEBI" id="CHEBI:18420"/>
        <label>1</label>
    </ligand>
</feature>
<feature type="binding site" evidence="11">
    <location>
        <position position="170"/>
    </location>
    <ligand>
        <name>alpha-D-mannose 1-phosphate</name>
        <dbReference type="ChEBI" id="CHEBI:58409"/>
    </ligand>
</feature>
<dbReference type="InterPro" id="IPR043169">
    <property type="entry name" value="PMM_cap"/>
</dbReference>
<keyword evidence="6 13" id="KW-0963">Cytoplasm</keyword>
<sequence>MSPVIPFSERPQGDIVCLFGPCSLFQPTQTGAASRDVDGTLTPARRTASAEILEVLKQVRAKAVIGFVGGSDLPKITEQLAVHGQNIQSFLNPHHNPVTDDFDFCFAENGLTAIKLGEELDSASFIKFIGEEKYKKMVKFILHYIADLDIPIKRGTFIEFRNGMINIQERDEFEKYDKESKVRATFVEELKKEFADYGLTYSIGGQISFDVFPNGWDKTYALRHIEKENFKEIHFFGDKTYKGGNDYEIYMDSRTIGHAVQSPDDTIHELKTLFQL</sequence>
<dbReference type="UniPathway" id="UPA00126">
    <property type="reaction ID" value="UER00424"/>
</dbReference>
<evidence type="ECO:0000256" key="8">
    <source>
        <dbReference type="ARBA" id="ARBA00022842"/>
    </source>
</evidence>
<dbReference type="GO" id="GO:0006487">
    <property type="term" value="P:protein N-linked glycosylation"/>
    <property type="evidence" value="ECO:0007669"/>
    <property type="project" value="TreeGrafter"/>
</dbReference>
<comment type="pathway">
    <text evidence="2 13">Nucleotide-sugar biosynthesis; GDP-alpha-D-mannose biosynthesis; alpha-D-mannose 1-phosphate from D-fructose 6-phosphate: step 2/2.</text>
</comment>
<feature type="binding site" evidence="12">
    <location>
        <position position="238"/>
    </location>
    <ligand>
        <name>Mg(2+)</name>
        <dbReference type="ChEBI" id="CHEBI:18420"/>
        <label>1</label>
    </ligand>
</feature>
<dbReference type="GO" id="GO:0005829">
    <property type="term" value="C:cytosol"/>
    <property type="evidence" value="ECO:0007669"/>
    <property type="project" value="TreeGrafter"/>
</dbReference>
<dbReference type="GO" id="GO:0009298">
    <property type="term" value="P:GDP-mannose biosynthetic process"/>
    <property type="evidence" value="ECO:0007669"/>
    <property type="project" value="UniProtKB-UniPathway"/>
</dbReference>
<keyword evidence="7 12" id="KW-0479">Metal-binding</keyword>
<feature type="binding site" evidence="12">
    <location>
        <position position="36"/>
    </location>
    <ligand>
        <name>Mg(2+)</name>
        <dbReference type="ChEBI" id="CHEBI:18420"/>
        <label>1</label>
    </ligand>
</feature>
<dbReference type="CDD" id="cd02585">
    <property type="entry name" value="HAD_PMM"/>
    <property type="match status" value="1"/>
</dbReference>
<reference evidence="15" key="1">
    <citation type="submission" date="2016-09" db="EMBL/GenBank/DDBJ databases">
        <authorList>
            <person name="Jeantristanb JTB J.-T."/>
            <person name="Ricardo R."/>
        </authorList>
    </citation>
    <scope>NUCLEOTIDE SEQUENCE [LARGE SCALE GENOMIC DNA]</scope>
</reference>
<evidence type="ECO:0000256" key="5">
    <source>
        <dbReference type="ARBA" id="ARBA00012730"/>
    </source>
</evidence>
<dbReference type="EC" id="5.4.2.8" evidence="5 13"/>
<dbReference type="PANTHER" id="PTHR10466">
    <property type="entry name" value="PHOSPHOMANNOMUTASE"/>
    <property type="match status" value="1"/>
</dbReference>
<evidence type="ECO:0000256" key="13">
    <source>
        <dbReference type="RuleBase" id="RU361118"/>
    </source>
</evidence>
<proteinExistence type="inferred from homology"/>
<keyword evidence="8 12" id="KW-0460">Magnesium</keyword>
<feature type="binding site" evidence="11">
    <location>
        <position position="210"/>
    </location>
    <ligand>
        <name>alpha-D-mannose 1-phosphate</name>
        <dbReference type="ChEBI" id="CHEBI:58409"/>
    </ligand>
</feature>
<dbReference type="SUPFAM" id="SSF56784">
    <property type="entry name" value="HAD-like"/>
    <property type="match status" value="1"/>
</dbReference>
<comment type="function">
    <text evidence="13">Involved in the synthesis of the GDP-mannose and dolichol-phosphate-mannose required for a number of critical mannosyl transfer reactions.</text>
</comment>
<feature type="active site" description="Nucleophile" evidence="10">
    <location>
        <position position="36"/>
    </location>
</feature>
<dbReference type="EMBL" id="FMSP01000024">
    <property type="protein sequence ID" value="SCV74976.1"/>
    <property type="molecule type" value="Genomic_DNA"/>
</dbReference>
<evidence type="ECO:0000313" key="14">
    <source>
        <dbReference type="EMBL" id="SCV74976.1"/>
    </source>
</evidence>
<dbReference type="Pfam" id="PF03332">
    <property type="entry name" value="PMM"/>
    <property type="match status" value="1"/>
</dbReference>
<evidence type="ECO:0000256" key="10">
    <source>
        <dbReference type="PIRSR" id="PIRSR605002-1"/>
    </source>
</evidence>
<dbReference type="InterPro" id="IPR005002">
    <property type="entry name" value="PMM"/>
</dbReference>
<feature type="binding site" evidence="11">
    <location>
        <position position="208"/>
    </location>
    <ligand>
        <name>alpha-D-mannose 1-phosphate</name>
        <dbReference type="ChEBI" id="CHEBI:58409"/>
    </ligand>
</feature>
<evidence type="ECO:0000256" key="9">
    <source>
        <dbReference type="ARBA" id="ARBA00023235"/>
    </source>
</evidence>
<dbReference type="OrthoDB" id="10264771at2759"/>
<evidence type="ECO:0000256" key="4">
    <source>
        <dbReference type="ARBA" id="ARBA00011738"/>
    </source>
</evidence>
<gene>
    <name evidence="14" type="ORF">BQ2448_8005</name>
</gene>
<dbReference type="GO" id="GO:0006013">
    <property type="term" value="P:mannose metabolic process"/>
    <property type="evidence" value="ECO:0007669"/>
    <property type="project" value="TreeGrafter"/>
</dbReference>
<feature type="active site" description="Proton donor/acceptor" evidence="10">
    <location>
        <position position="38"/>
    </location>
</feature>
<dbReference type="InterPro" id="IPR006379">
    <property type="entry name" value="HAD-SF_hydro_IIB"/>
</dbReference>
<dbReference type="PANTHER" id="PTHR10466:SF0">
    <property type="entry name" value="PHOSPHOMANNOMUTASE"/>
    <property type="match status" value="1"/>
</dbReference>
<feature type="binding site" evidence="12">
    <location>
        <position position="38"/>
    </location>
    <ligand>
        <name>Mg(2+)</name>
        <dbReference type="ChEBI" id="CHEBI:18420"/>
        <label>1</label>
    </ligand>
</feature>
<comment type="catalytic activity">
    <reaction evidence="13">
        <text>alpha-D-mannose 1-phosphate = D-mannose 6-phosphate</text>
        <dbReference type="Rhea" id="RHEA:11140"/>
        <dbReference type="ChEBI" id="CHEBI:58409"/>
        <dbReference type="ChEBI" id="CHEBI:58735"/>
        <dbReference type="EC" id="5.4.2.8"/>
    </reaction>
</comment>
<feature type="binding site" evidence="11">
    <location>
        <position position="45"/>
    </location>
    <ligand>
        <name>alpha-D-mannose 1-phosphate</name>
        <dbReference type="ChEBI" id="CHEBI:58409"/>
    </ligand>
</feature>
<evidence type="ECO:0000256" key="11">
    <source>
        <dbReference type="PIRSR" id="PIRSR605002-2"/>
    </source>
</evidence>
<dbReference type="SFLD" id="SFLDG01140">
    <property type="entry name" value="C2.B:_Phosphomannomutase_and_P"/>
    <property type="match status" value="1"/>
</dbReference>
<dbReference type="AlphaFoldDB" id="A0A238FV92"/>
<dbReference type="InterPro" id="IPR023214">
    <property type="entry name" value="HAD_sf"/>
</dbReference>
<accession>A0A238FV92</accession>
<dbReference type="STRING" id="269621.A0A238FV92"/>
<feature type="binding site" evidence="12">
    <location>
        <position position="255"/>
    </location>
    <ligand>
        <name>Mg(2+)</name>
        <dbReference type="ChEBI" id="CHEBI:18420"/>
        <label>1</label>
    </ligand>
</feature>
<evidence type="ECO:0000256" key="6">
    <source>
        <dbReference type="ARBA" id="ARBA00022490"/>
    </source>
</evidence>
<dbReference type="FunFam" id="3.30.1240.20:FF:000001">
    <property type="entry name" value="Phosphomannomutase"/>
    <property type="match status" value="1"/>
</dbReference>
<dbReference type="NCBIfam" id="TIGR01484">
    <property type="entry name" value="HAD-SF-IIB"/>
    <property type="match status" value="1"/>
</dbReference>
<evidence type="ECO:0000256" key="3">
    <source>
        <dbReference type="ARBA" id="ARBA00009736"/>
    </source>
</evidence>
<comment type="cofactor">
    <cofactor evidence="12">
        <name>Mg(2+)</name>
        <dbReference type="ChEBI" id="CHEBI:18420"/>
    </cofactor>
</comment>
<evidence type="ECO:0000256" key="1">
    <source>
        <dbReference type="ARBA" id="ARBA00004496"/>
    </source>
</evidence>
<dbReference type="Gene3D" id="3.40.50.1000">
    <property type="entry name" value="HAD superfamily/HAD-like"/>
    <property type="match status" value="1"/>
</dbReference>
<dbReference type="SFLD" id="SFLDS00003">
    <property type="entry name" value="Haloacid_Dehalogenase"/>
    <property type="match status" value="1"/>
</dbReference>
<feature type="binding site" evidence="12">
    <location>
        <position position="250"/>
    </location>
    <ligand>
        <name>Mg(2+)</name>
        <dbReference type="ChEBI" id="CHEBI:18420"/>
        <label>1</label>
    </ligand>
</feature>
<dbReference type="GO" id="GO:0046872">
    <property type="term" value="F:metal ion binding"/>
    <property type="evidence" value="ECO:0007669"/>
    <property type="project" value="UniProtKB-KW"/>
</dbReference>
<dbReference type="Gene3D" id="3.30.1240.20">
    <property type="match status" value="1"/>
</dbReference>
<keyword evidence="9 13" id="KW-0413">Isomerase</keyword>
<dbReference type="SFLD" id="SFLDG01143">
    <property type="entry name" value="C2.B.3:_Phosphomannomutase_Lik"/>
    <property type="match status" value="1"/>
</dbReference>
<comment type="similarity">
    <text evidence="3 13">Belongs to the eukaryotic PMM family.</text>
</comment>
<dbReference type="Proteomes" id="UP000198372">
    <property type="component" value="Unassembled WGS sequence"/>
</dbReference>
<feature type="binding site" evidence="11">
    <location>
        <position position="161"/>
    </location>
    <ligand>
        <name>alpha-D-mannose 1-phosphate</name>
        <dbReference type="ChEBI" id="CHEBI:58409"/>
    </ligand>
</feature>
<comment type="subunit">
    <text evidence="4 13">Homodimer.</text>
</comment>
<evidence type="ECO:0000313" key="15">
    <source>
        <dbReference type="Proteomes" id="UP000198372"/>
    </source>
</evidence>
<protein>
    <recommendedName>
        <fullName evidence="5 13">Phosphomannomutase</fullName>
        <ecNumber evidence="5 13">5.4.2.8</ecNumber>
    </recommendedName>
</protein>
<keyword evidence="15" id="KW-1185">Reference proteome</keyword>